<dbReference type="RefSeq" id="XP_022345046.1">
    <property type="nucleotide sequence ID" value="XM_022489338.1"/>
</dbReference>
<keyword evidence="2" id="KW-1185">Reference proteome</keyword>
<feature type="signal peptide" evidence="1">
    <location>
        <begin position="1"/>
        <end position="29"/>
    </location>
</feature>
<keyword evidence="1" id="KW-0732">Signal</keyword>
<evidence type="ECO:0000313" key="3">
    <source>
        <dbReference type="RefSeq" id="XP_022345046.1"/>
    </source>
</evidence>
<dbReference type="OrthoDB" id="6161304at2759"/>
<dbReference type="KEGG" id="cvn:111137726"/>
<accession>A0A8B8EYH3</accession>
<sequence length="302" mass="34220">MDWLTMRGMGWWRLPWLWTAFFLFSGAHQREGLFTRYPGMRVRTPHLTVRLSPGQATACCLTCVQYDSCYGANFHEEDGVCEISLLGVGGRTELVDANQSWNLYIRRNVLQRELVLRATAGSGVSVKDTWLGTTVPPPAQDTCVSMETTSCMTHYRNPIVNHWNQLPISQVILELYKRGLKVASVTFDGRGTSISDWFSFSRLLNSSWGSMNSSATYNYFSIDGHANCARFFFINQNYWGCPLDAGWMVVLDPHHYCCTWDNLPNKPVFLYSSLDVAVTYESGILGTEKDFADVMAIFLLYG</sequence>
<dbReference type="GeneID" id="111137726"/>
<organism evidence="2 3">
    <name type="scientific">Crassostrea virginica</name>
    <name type="common">Eastern oyster</name>
    <dbReference type="NCBI Taxonomy" id="6565"/>
    <lineage>
        <taxon>Eukaryota</taxon>
        <taxon>Metazoa</taxon>
        <taxon>Spiralia</taxon>
        <taxon>Lophotrochozoa</taxon>
        <taxon>Mollusca</taxon>
        <taxon>Bivalvia</taxon>
        <taxon>Autobranchia</taxon>
        <taxon>Pteriomorphia</taxon>
        <taxon>Ostreida</taxon>
        <taxon>Ostreoidea</taxon>
        <taxon>Ostreidae</taxon>
        <taxon>Crassostrea</taxon>
    </lineage>
</organism>
<evidence type="ECO:0000313" key="2">
    <source>
        <dbReference type="Proteomes" id="UP000694844"/>
    </source>
</evidence>
<name>A0A8B8EYH3_CRAVI</name>
<proteinExistence type="predicted"/>
<reference evidence="3" key="1">
    <citation type="submission" date="2025-08" db="UniProtKB">
        <authorList>
            <consortium name="RefSeq"/>
        </authorList>
    </citation>
    <scope>IDENTIFICATION</scope>
    <source>
        <tissue evidence="3">Whole sample</tissue>
    </source>
</reference>
<dbReference type="Proteomes" id="UP000694844">
    <property type="component" value="Chromosome 5"/>
</dbReference>
<dbReference type="AlphaFoldDB" id="A0A8B8EYH3"/>
<evidence type="ECO:0000256" key="1">
    <source>
        <dbReference type="SAM" id="SignalP"/>
    </source>
</evidence>
<gene>
    <name evidence="3" type="primary">LOC111137726</name>
</gene>
<protein>
    <submittedName>
        <fullName evidence="3">Uncharacterized protein LOC111137726</fullName>
    </submittedName>
</protein>
<feature type="chain" id="PRO_5034115703" evidence="1">
    <location>
        <begin position="30"/>
        <end position="302"/>
    </location>
</feature>